<proteinExistence type="predicted"/>
<protein>
    <submittedName>
        <fullName evidence="2">Uncharacterized protein</fullName>
    </submittedName>
</protein>
<dbReference type="AlphaFoldDB" id="A0A6A6XRR2"/>
<reference evidence="2" key="1">
    <citation type="journal article" date="2020" name="Stud. Mycol.">
        <title>101 Dothideomycetes genomes: a test case for predicting lifestyles and emergence of pathogens.</title>
        <authorList>
            <person name="Haridas S."/>
            <person name="Albert R."/>
            <person name="Binder M."/>
            <person name="Bloem J."/>
            <person name="Labutti K."/>
            <person name="Salamov A."/>
            <person name="Andreopoulos B."/>
            <person name="Baker S."/>
            <person name="Barry K."/>
            <person name="Bills G."/>
            <person name="Bluhm B."/>
            <person name="Cannon C."/>
            <person name="Castanera R."/>
            <person name="Culley D."/>
            <person name="Daum C."/>
            <person name="Ezra D."/>
            <person name="Gonzalez J."/>
            <person name="Henrissat B."/>
            <person name="Kuo A."/>
            <person name="Liang C."/>
            <person name="Lipzen A."/>
            <person name="Lutzoni F."/>
            <person name="Magnuson J."/>
            <person name="Mondo S."/>
            <person name="Nolan M."/>
            <person name="Ohm R."/>
            <person name="Pangilinan J."/>
            <person name="Park H.-J."/>
            <person name="Ramirez L."/>
            <person name="Alfaro M."/>
            <person name="Sun H."/>
            <person name="Tritt A."/>
            <person name="Yoshinaga Y."/>
            <person name="Zwiers L.-H."/>
            <person name="Turgeon B."/>
            <person name="Goodwin S."/>
            <person name="Spatafora J."/>
            <person name="Crous P."/>
            <person name="Grigoriev I."/>
        </authorList>
    </citation>
    <scope>NUCLEOTIDE SEQUENCE</scope>
    <source>
        <strain evidence="2">CBS 109.77</strain>
    </source>
</reference>
<feature type="compositionally biased region" description="Polar residues" evidence="1">
    <location>
        <begin position="9"/>
        <end position="20"/>
    </location>
</feature>
<dbReference type="Proteomes" id="UP000799757">
    <property type="component" value="Unassembled WGS sequence"/>
</dbReference>
<feature type="region of interest" description="Disordered" evidence="1">
    <location>
        <begin position="1"/>
        <end position="23"/>
    </location>
</feature>
<evidence type="ECO:0000313" key="3">
    <source>
        <dbReference type="Proteomes" id="UP000799757"/>
    </source>
</evidence>
<name>A0A6A6XRR2_9PLEO</name>
<sequence>MQDKVRGSQARSSNDWTTPEPSFPLPASRPHNLLLKISHHLVSPLSSPSRLPFNNAQERLTASTFKKEMVAHAVAVPTVLTANFQRSLNVASCSSLETNPTRRMLAGLRQIAISAWTTWDIWFHPPSTCYCWHHSTPLEPSYPISSDASSVVSLIL</sequence>
<organism evidence="2 3">
    <name type="scientific">Melanomma pulvis-pyrius CBS 109.77</name>
    <dbReference type="NCBI Taxonomy" id="1314802"/>
    <lineage>
        <taxon>Eukaryota</taxon>
        <taxon>Fungi</taxon>
        <taxon>Dikarya</taxon>
        <taxon>Ascomycota</taxon>
        <taxon>Pezizomycotina</taxon>
        <taxon>Dothideomycetes</taxon>
        <taxon>Pleosporomycetidae</taxon>
        <taxon>Pleosporales</taxon>
        <taxon>Melanommataceae</taxon>
        <taxon>Melanomma</taxon>
    </lineage>
</organism>
<accession>A0A6A6XRR2</accession>
<keyword evidence="3" id="KW-1185">Reference proteome</keyword>
<dbReference type="EMBL" id="MU001774">
    <property type="protein sequence ID" value="KAF2798908.1"/>
    <property type="molecule type" value="Genomic_DNA"/>
</dbReference>
<gene>
    <name evidence="2" type="ORF">K505DRAFT_87580</name>
</gene>
<evidence type="ECO:0000256" key="1">
    <source>
        <dbReference type="SAM" id="MobiDB-lite"/>
    </source>
</evidence>
<evidence type="ECO:0000313" key="2">
    <source>
        <dbReference type="EMBL" id="KAF2798908.1"/>
    </source>
</evidence>